<dbReference type="SUPFAM" id="SSF53756">
    <property type="entry name" value="UDP-Glycosyltransferase/glycogen phosphorylase"/>
    <property type="match status" value="1"/>
</dbReference>
<protein>
    <submittedName>
        <fullName evidence="1">Glycosyltransferase family 4 protein</fullName>
    </submittedName>
</protein>
<sequence>MKIRLVLGHPADDFGPEVREGLLIEALCASGHDALAYRIAATEGKNNAFIRLFANDAQHGSDPHAAYSSALLDQIREDQPDVLIVNGPDYRAVYSAIRAVGPKALIVSIIGGATTHRRHDPRVHIVLEEYDGQIAPARSAYVRLQHRMFFPKLIRWDLAQLPGPRTTPYDIVNVGSFIPIKRQIDLLPLADTWRLCFVGDGPERGNVERQGNTLNRPAFLGNVGAADVYAAIRQSRLMVHPSTSEGFPRVFAESLSVGVPVVARQSTFRHLPPIPGIVLAPDPDILSVASAILNDAERLDALGVAARASAERWSQAALDSSIQHFISIIESLEVTYRPSLRERLRPYAEDFVDAWRQRQADA</sequence>
<dbReference type="PANTHER" id="PTHR45947:SF3">
    <property type="entry name" value="SULFOQUINOVOSYL TRANSFERASE SQD2"/>
    <property type="match status" value="1"/>
</dbReference>
<dbReference type="PANTHER" id="PTHR45947">
    <property type="entry name" value="SULFOQUINOVOSYL TRANSFERASE SQD2"/>
    <property type="match status" value="1"/>
</dbReference>
<dbReference type="EMBL" id="CP083239">
    <property type="protein sequence ID" value="UOK70070.1"/>
    <property type="molecule type" value="Genomic_DNA"/>
</dbReference>
<dbReference type="InterPro" id="IPR050194">
    <property type="entry name" value="Glycosyltransferase_grp1"/>
</dbReference>
<dbReference type="Proteomes" id="UP000831684">
    <property type="component" value="Chromosome"/>
</dbReference>
<evidence type="ECO:0000313" key="2">
    <source>
        <dbReference type="Proteomes" id="UP000831684"/>
    </source>
</evidence>
<dbReference type="CDD" id="cd03801">
    <property type="entry name" value="GT4_PimA-like"/>
    <property type="match status" value="1"/>
</dbReference>
<organism evidence="1 2">
    <name type="scientific">Ancylobacter polymorphus</name>
    <dbReference type="NCBI Taxonomy" id="223390"/>
    <lineage>
        <taxon>Bacteria</taxon>
        <taxon>Pseudomonadati</taxon>
        <taxon>Pseudomonadota</taxon>
        <taxon>Alphaproteobacteria</taxon>
        <taxon>Hyphomicrobiales</taxon>
        <taxon>Xanthobacteraceae</taxon>
        <taxon>Ancylobacter</taxon>
    </lineage>
</organism>
<gene>
    <name evidence="1" type="ORF">K9D25_15215</name>
</gene>
<dbReference type="Pfam" id="PF13692">
    <property type="entry name" value="Glyco_trans_1_4"/>
    <property type="match status" value="1"/>
</dbReference>
<accession>A0A9E7D4J6</accession>
<proteinExistence type="predicted"/>
<reference evidence="1" key="1">
    <citation type="submission" date="2021-09" db="EMBL/GenBank/DDBJ databases">
        <title>Network and meta-omics reveal the key degrader and cooperation patterns in an efficient 1,4-dioxane-degrading microbial community.</title>
        <authorList>
            <person name="Dai C."/>
        </authorList>
    </citation>
    <scope>NUCLEOTIDE SEQUENCE</scope>
    <source>
        <strain evidence="1">ZM13</strain>
    </source>
</reference>
<dbReference type="Gene3D" id="3.40.50.2000">
    <property type="entry name" value="Glycogen Phosphorylase B"/>
    <property type="match status" value="1"/>
</dbReference>
<evidence type="ECO:0000313" key="1">
    <source>
        <dbReference type="EMBL" id="UOK70070.1"/>
    </source>
</evidence>
<name>A0A9E7D4J6_9HYPH</name>
<dbReference type="AlphaFoldDB" id="A0A9E7D4J6"/>
<dbReference type="KEGG" id="apol:K9D25_15215"/>
<dbReference type="GO" id="GO:0016757">
    <property type="term" value="F:glycosyltransferase activity"/>
    <property type="evidence" value="ECO:0007669"/>
    <property type="project" value="TreeGrafter"/>
</dbReference>
<dbReference type="RefSeq" id="WP_244376453.1">
    <property type="nucleotide sequence ID" value="NZ_CP083239.1"/>
</dbReference>